<sequence>PIFALTYASGRGSGSISPFLDITKKVYDYYINHRDKILPFKAIEKIPSIIEEKMIIKNLLANFDFVEGGFGRGQKFPPHTTLLYLLYLLCVEKNKNIWKMCSITLDAMRLRGLNDHLQGGIFRYCVDNKWTIPHFEKMLYDQAMALWCYALVYRVMDKKEYKAMAENILRCLEECFKDNELYISAYDADTEHIEGATYIWRYDELKELLSAEEFHRLSESYFILPEGNFEAVIHLIRKNDNPLRDIEEKLLAIRNQRIQPDKDNKTLCGINALVAIALLQAARFLGKPELEARAVQIIKSLLERFWDGKTLAHSLANGITQKQNFLFDGACMLIGITMLYENDESWYIPMRAMSEYVKSFQ</sequence>
<dbReference type="AlphaFoldDB" id="X1FLY8"/>
<protein>
    <recommendedName>
        <fullName evidence="2">DUF255 domain-containing protein</fullName>
    </recommendedName>
</protein>
<feature type="non-terminal residue" evidence="1">
    <location>
        <position position="361"/>
    </location>
</feature>
<proteinExistence type="predicted"/>
<dbReference type="SUPFAM" id="SSF48208">
    <property type="entry name" value="Six-hairpin glycosidases"/>
    <property type="match status" value="1"/>
</dbReference>
<name>X1FLY8_9ZZZZ</name>
<accession>X1FLY8</accession>
<reference evidence="1" key="1">
    <citation type="journal article" date="2014" name="Front. Microbiol.">
        <title>High frequency of phylogenetically diverse reductive dehalogenase-homologous genes in deep subseafloor sedimentary metagenomes.</title>
        <authorList>
            <person name="Kawai M."/>
            <person name="Futagami T."/>
            <person name="Toyoda A."/>
            <person name="Takaki Y."/>
            <person name="Nishi S."/>
            <person name="Hori S."/>
            <person name="Arai W."/>
            <person name="Tsubouchi T."/>
            <person name="Morono Y."/>
            <person name="Uchiyama I."/>
            <person name="Ito T."/>
            <person name="Fujiyama A."/>
            <person name="Inagaki F."/>
            <person name="Takami H."/>
        </authorList>
    </citation>
    <scope>NUCLEOTIDE SEQUENCE</scope>
    <source>
        <strain evidence="1">Expedition CK06-06</strain>
    </source>
</reference>
<dbReference type="Gene3D" id="1.50.10.10">
    <property type="match status" value="1"/>
</dbReference>
<dbReference type="InterPro" id="IPR024705">
    <property type="entry name" value="Ssp411"/>
</dbReference>
<evidence type="ECO:0008006" key="2">
    <source>
        <dbReference type="Google" id="ProtNLM"/>
    </source>
</evidence>
<evidence type="ECO:0000313" key="1">
    <source>
        <dbReference type="EMBL" id="GAH30394.1"/>
    </source>
</evidence>
<dbReference type="EMBL" id="BARU01002672">
    <property type="protein sequence ID" value="GAH30394.1"/>
    <property type="molecule type" value="Genomic_DNA"/>
</dbReference>
<dbReference type="InterPro" id="IPR008928">
    <property type="entry name" value="6-hairpin_glycosidase_sf"/>
</dbReference>
<dbReference type="PANTHER" id="PTHR42899">
    <property type="entry name" value="SPERMATOGENESIS-ASSOCIATED PROTEIN 20"/>
    <property type="match status" value="1"/>
</dbReference>
<feature type="non-terminal residue" evidence="1">
    <location>
        <position position="1"/>
    </location>
</feature>
<gene>
    <name evidence="1" type="ORF">S03H2_06195</name>
</gene>
<dbReference type="PANTHER" id="PTHR42899:SF1">
    <property type="entry name" value="SPERMATOGENESIS-ASSOCIATED PROTEIN 20"/>
    <property type="match status" value="1"/>
</dbReference>
<organism evidence="1">
    <name type="scientific">marine sediment metagenome</name>
    <dbReference type="NCBI Taxonomy" id="412755"/>
    <lineage>
        <taxon>unclassified sequences</taxon>
        <taxon>metagenomes</taxon>
        <taxon>ecological metagenomes</taxon>
    </lineage>
</organism>
<dbReference type="InterPro" id="IPR012341">
    <property type="entry name" value="6hp_glycosidase-like_sf"/>
</dbReference>
<dbReference type="GO" id="GO:0005975">
    <property type="term" value="P:carbohydrate metabolic process"/>
    <property type="evidence" value="ECO:0007669"/>
    <property type="project" value="InterPro"/>
</dbReference>
<comment type="caution">
    <text evidence="1">The sequence shown here is derived from an EMBL/GenBank/DDBJ whole genome shotgun (WGS) entry which is preliminary data.</text>
</comment>